<dbReference type="Gene3D" id="3.40.50.10540">
    <property type="entry name" value="Crotonobetainyl-coa:carnitine coa-transferase, domain 1"/>
    <property type="match status" value="1"/>
</dbReference>
<dbReference type="eggNOG" id="COG1804">
    <property type="taxonomic scope" value="Bacteria"/>
</dbReference>
<keyword evidence="3" id="KW-1185">Reference proteome</keyword>
<dbReference type="Gene3D" id="3.30.1540.10">
    <property type="entry name" value="formyl-coa transferase, domain 3"/>
    <property type="match status" value="1"/>
</dbReference>
<accession>A0A0A0EDL5</accession>
<name>A0A0A0EDL5_9RHOB</name>
<gene>
    <name evidence="2" type="ORF">ATO9_19070</name>
</gene>
<dbReference type="SUPFAM" id="SSF89796">
    <property type="entry name" value="CoA-transferase family III (CaiB/BaiF)"/>
    <property type="match status" value="1"/>
</dbReference>
<protein>
    <submittedName>
        <fullName evidence="2">Carnitine dehydratase</fullName>
    </submittedName>
</protein>
<dbReference type="InterPro" id="IPR023606">
    <property type="entry name" value="CoA-Trfase_III_dom_1_sf"/>
</dbReference>
<dbReference type="InterPro" id="IPR050483">
    <property type="entry name" value="CoA-transferase_III_domain"/>
</dbReference>
<dbReference type="OrthoDB" id="7208981at2"/>
<proteinExistence type="predicted"/>
<evidence type="ECO:0000256" key="1">
    <source>
        <dbReference type="ARBA" id="ARBA00022679"/>
    </source>
</evidence>
<dbReference type="RefSeq" id="WP_043753070.1">
    <property type="nucleotide sequence ID" value="NZ_AQQX01000012.1"/>
</dbReference>
<dbReference type="PANTHER" id="PTHR48207:SF3">
    <property type="entry name" value="SUCCINATE--HYDROXYMETHYLGLUTARATE COA-TRANSFERASE"/>
    <property type="match status" value="1"/>
</dbReference>
<sequence>MNAAPDSGPLAGLRVIDLGQVYLGPYCGLMFALMGAEVIKVEPPGGDSIRGIAGGRENPAAMMLNSSKQSVTLDLGSEGGRSALLALADSADVLIENFRPGTMEKLRLGWETLCARNPRLVMGSGKGYAADSVYRDAPAMDFPIQALTGLMSVTGFPDGPPVKCGAAITDFLGGIHLFGGIMAALHARGATGRGDFVQIAMQDVTHHALASNVASYLLAPDGFADRAGNSQAVLKVAPYDLFPARDGQVAIMCLNDRHWQQLTRAMGRPNLAEDPELAAGPARCARRAQVDGWVTAWTSSQTRAEIFAALSSAHVPGAPVRTLAEVVSDDDMRARGMIHDLPHPDLGTVPVPGLPMRFAAHPQVTPIPAPTVGADTARILTALEQDLPSAQSKDTY</sequence>
<dbReference type="Proteomes" id="UP000030004">
    <property type="component" value="Unassembled WGS sequence"/>
</dbReference>
<dbReference type="AlphaFoldDB" id="A0A0A0EDL5"/>
<organism evidence="2 3">
    <name type="scientific">Pseudooceanicola atlanticus</name>
    <dbReference type="NCBI Taxonomy" id="1461694"/>
    <lineage>
        <taxon>Bacteria</taxon>
        <taxon>Pseudomonadati</taxon>
        <taxon>Pseudomonadota</taxon>
        <taxon>Alphaproteobacteria</taxon>
        <taxon>Rhodobacterales</taxon>
        <taxon>Paracoccaceae</taxon>
        <taxon>Pseudooceanicola</taxon>
    </lineage>
</organism>
<comment type="caution">
    <text evidence="2">The sequence shown here is derived from an EMBL/GenBank/DDBJ whole genome shotgun (WGS) entry which is preliminary data.</text>
</comment>
<dbReference type="GO" id="GO:0008410">
    <property type="term" value="F:CoA-transferase activity"/>
    <property type="evidence" value="ECO:0007669"/>
    <property type="project" value="TreeGrafter"/>
</dbReference>
<dbReference type="InterPro" id="IPR003673">
    <property type="entry name" value="CoA-Trfase_fam_III"/>
</dbReference>
<dbReference type="PANTHER" id="PTHR48207">
    <property type="entry name" value="SUCCINATE--HYDROXYMETHYLGLUTARATE COA-TRANSFERASE"/>
    <property type="match status" value="1"/>
</dbReference>
<evidence type="ECO:0000313" key="2">
    <source>
        <dbReference type="EMBL" id="KGM47292.1"/>
    </source>
</evidence>
<dbReference type="Pfam" id="PF02515">
    <property type="entry name" value="CoA_transf_3"/>
    <property type="match status" value="1"/>
</dbReference>
<keyword evidence="1" id="KW-0808">Transferase</keyword>
<evidence type="ECO:0000313" key="3">
    <source>
        <dbReference type="Proteomes" id="UP000030004"/>
    </source>
</evidence>
<dbReference type="InterPro" id="IPR044855">
    <property type="entry name" value="CoA-Trfase_III_dom3_sf"/>
</dbReference>
<dbReference type="STRING" id="1461694.ATO9_19070"/>
<reference evidence="2 3" key="1">
    <citation type="journal article" date="2015" name="Antonie Van Leeuwenhoek">
        <title>Pseudooceanicola atlanticus gen. nov. sp. nov., isolated from surface seawater of the Atlantic Ocean and reclassification of Oceanicola batsensis, Oceanicola marinus, Oceanicola nitratireducens, Oceanicola nanhaiensis, Oceanicola antarcticus and Oceanicola flagellatus, as Pseudooceanicola batsensis comb. nov., Pseudooceanicola marinus comb. nov., Pseudooceanicola nitratireducens comb. nov., Pseudooceanicola nanhaiensis comb. nov., Pseudooceanicola antarcticus comb. nov., and Pseudooceanicola flagellatus comb. nov.</title>
        <authorList>
            <person name="Lai Q."/>
            <person name="Li G."/>
            <person name="Liu X."/>
            <person name="Du Y."/>
            <person name="Sun F."/>
            <person name="Shao Z."/>
        </authorList>
    </citation>
    <scope>NUCLEOTIDE SEQUENCE [LARGE SCALE GENOMIC DNA]</scope>
    <source>
        <strain evidence="2 3">22II-s11g</strain>
    </source>
</reference>
<dbReference type="EMBL" id="AQQX01000012">
    <property type="protein sequence ID" value="KGM47292.1"/>
    <property type="molecule type" value="Genomic_DNA"/>
</dbReference>